<evidence type="ECO:0000313" key="2">
    <source>
        <dbReference type="EMBL" id="KAK6344374.1"/>
    </source>
</evidence>
<sequence>MWSKIATAFAVTAGISQLTAAMPTPNGDSSDVKLVTDKDVFLSMWNMTEEYSVETDNKWVAVDTQFPVLLFKESSTTMYISMNGLVSFTPPEDGCLSSSNRALPVGPSSDASQDPSCIPQNTVAAFWKDLWFPPNTIDLRVHWKLYDVVSGNDNRYRIEWRTCDKASSSDNVPTAPTLSGASARAIQLSFYQSKPGLFYINYSGGTAKHLREATIGAQSYPDFVQVADIPESVTDATDVCVTLDTNKRTTEIVAQACQLPDL</sequence>
<organism evidence="2 3">
    <name type="scientific">Orbilia brochopaga</name>
    <dbReference type="NCBI Taxonomy" id="3140254"/>
    <lineage>
        <taxon>Eukaryota</taxon>
        <taxon>Fungi</taxon>
        <taxon>Dikarya</taxon>
        <taxon>Ascomycota</taxon>
        <taxon>Pezizomycotina</taxon>
        <taxon>Orbiliomycetes</taxon>
        <taxon>Orbiliales</taxon>
        <taxon>Orbiliaceae</taxon>
        <taxon>Orbilia</taxon>
    </lineage>
</organism>
<evidence type="ECO:0000256" key="1">
    <source>
        <dbReference type="SAM" id="SignalP"/>
    </source>
</evidence>
<dbReference type="AlphaFoldDB" id="A0AAV9UMM1"/>
<evidence type="ECO:0000313" key="3">
    <source>
        <dbReference type="Proteomes" id="UP001375240"/>
    </source>
</evidence>
<reference evidence="2 3" key="1">
    <citation type="submission" date="2019-10" db="EMBL/GenBank/DDBJ databases">
        <authorList>
            <person name="Palmer J.M."/>
        </authorList>
    </citation>
    <scope>NUCLEOTIDE SEQUENCE [LARGE SCALE GENOMIC DNA]</scope>
    <source>
        <strain evidence="2 3">TWF696</strain>
    </source>
</reference>
<protein>
    <recommendedName>
        <fullName evidence="4">Secreted protein</fullName>
    </recommendedName>
</protein>
<feature type="chain" id="PRO_5043407145" description="Secreted protein" evidence="1">
    <location>
        <begin position="22"/>
        <end position="262"/>
    </location>
</feature>
<name>A0AAV9UMM1_9PEZI</name>
<keyword evidence="3" id="KW-1185">Reference proteome</keyword>
<keyword evidence="1" id="KW-0732">Signal</keyword>
<gene>
    <name evidence="2" type="ORF">TWF696_008013</name>
</gene>
<evidence type="ECO:0008006" key="4">
    <source>
        <dbReference type="Google" id="ProtNLM"/>
    </source>
</evidence>
<comment type="caution">
    <text evidence="2">The sequence shown here is derived from an EMBL/GenBank/DDBJ whole genome shotgun (WGS) entry which is preliminary data.</text>
</comment>
<dbReference type="Proteomes" id="UP001375240">
    <property type="component" value="Unassembled WGS sequence"/>
</dbReference>
<dbReference type="EMBL" id="JAVHNQ010000006">
    <property type="protein sequence ID" value="KAK6344374.1"/>
    <property type="molecule type" value="Genomic_DNA"/>
</dbReference>
<feature type="signal peptide" evidence="1">
    <location>
        <begin position="1"/>
        <end position="21"/>
    </location>
</feature>
<proteinExistence type="predicted"/>
<accession>A0AAV9UMM1</accession>